<organism evidence="2 3">
    <name type="scientific">Microvirga tunisiensis</name>
    <dbReference type="NCBI Taxonomy" id="2108360"/>
    <lineage>
        <taxon>Bacteria</taxon>
        <taxon>Pseudomonadati</taxon>
        <taxon>Pseudomonadota</taxon>
        <taxon>Alphaproteobacteria</taxon>
        <taxon>Hyphomicrobiales</taxon>
        <taxon>Methylobacteriaceae</taxon>
        <taxon>Microvirga</taxon>
    </lineage>
</organism>
<gene>
    <name evidence="2" type="ORF">FS320_19505</name>
</gene>
<feature type="compositionally biased region" description="Basic residues" evidence="1">
    <location>
        <begin position="15"/>
        <end position="24"/>
    </location>
</feature>
<reference evidence="2 3" key="1">
    <citation type="journal article" date="2019" name="Syst. Appl. Microbiol.">
        <title>Microvirga tunisiensis sp. nov., a root nodule symbiotic bacterium isolated from Lupinus micranthus and L. luteus grown in Northern Tunisia.</title>
        <authorList>
            <person name="Msaddak A."/>
            <person name="Rejili M."/>
            <person name="Duran D."/>
            <person name="Mars M."/>
            <person name="Palacios J.M."/>
            <person name="Ruiz-Argueso T."/>
            <person name="Rey L."/>
            <person name="Imperial J."/>
        </authorList>
    </citation>
    <scope>NUCLEOTIDE SEQUENCE [LARGE SCALE GENOMIC DNA]</scope>
    <source>
        <strain evidence="2 3">Lmie10</strain>
    </source>
</reference>
<comment type="caution">
    <text evidence="2">The sequence shown here is derived from an EMBL/GenBank/DDBJ whole genome shotgun (WGS) entry which is preliminary data.</text>
</comment>
<dbReference type="Proteomes" id="UP000403266">
    <property type="component" value="Unassembled WGS sequence"/>
</dbReference>
<dbReference type="Gene3D" id="1.10.10.10">
    <property type="entry name" value="Winged helix-like DNA-binding domain superfamily/Winged helix DNA-binding domain"/>
    <property type="match status" value="1"/>
</dbReference>
<proteinExistence type="predicted"/>
<dbReference type="OrthoDB" id="10000381at2"/>
<dbReference type="SUPFAM" id="SSF46785">
    <property type="entry name" value="Winged helix' DNA-binding domain"/>
    <property type="match status" value="3"/>
</dbReference>
<evidence type="ECO:0000256" key="1">
    <source>
        <dbReference type="SAM" id="MobiDB-lite"/>
    </source>
</evidence>
<keyword evidence="3" id="KW-1185">Reference proteome</keyword>
<sequence length="269" mass="29867">MADKARQHKSTVAVSRRKTARSRGKVLEQLSSGERVSPTGQRILDLLLQPMRGHDITEHLNVTPQRVRQMIRKLLAIGKVRVGDPERILTIIARDEDPAVLLSYREERVLSCIPFGEETTAPLIAAALHMPLPDVTEYLTTLNGDGFVQGVEESRKGVQWCLTEDGAGHPQYRPEAKKARPVPLPVRSDRVADLLSLLATHGPARMPELRDALCIPNASANALMQYLKRKGLIRKTANSLTAPYVLTELGLKTQQAMHHRDNRGEAHLA</sequence>
<dbReference type="AlphaFoldDB" id="A0A5N7MTI8"/>
<dbReference type="RefSeq" id="WP_152713495.1">
    <property type="nucleotide sequence ID" value="NZ_VOSJ01000086.1"/>
</dbReference>
<accession>A0A5N7MTI8</accession>
<dbReference type="EMBL" id="VOSK01000083">
    <property type="protein sequence ID" value="MPR27326.1"/>
    <property type="molecule type" value="Genomic_DNA"/>
</dbReference>
<evidence type="ECO:0000313" key="2">
    <source>
        <dbReference type="EMBL" id="MPR27326.1"/>
    </source>
</evidence>
<dbReference type="InterPro" id="IPR036388">
    <property type="entry name" value="WH-like_DNA-bd_sf"/>
</dbReference>
<dbReference type="InterPro" id="IPR036390">
    <property type="entry name" value="WH_DNA-bd_sf"/>
</dbReference>
<protein>
    <submittedName>
        <fullName evidence="2">Uncharacterized protein</fullName>
    </submittedName>
</protein>
<feature type="region of interest" description="Disordered" evidence="1">
    <location>
        <begin position="1"/>
        <end position="34"/>
    </location>
</feature>
<name>A0A5N7MTI8_9HYPH</name>
<evidence type="ECO:0000313" key="3">
    <source>
        <dbReference type="Proteomes" id="UP000403266"/>
    </source>
</evidence>